<dbReference type="NCBIfam" id="TIGR01509">
    <property type="entry name" value="HAD-SF-IA-v3"/>
    <property type="match status" value="1"/>
</dbReference>
<name>A0A1Q2CHM6_9ACTN</name>
<protein>
    <submittedName>
        <fullName evidence="1">Uncharacterized protein</fullName>
    </submittedName>
</protein>
<keyword evidence="2" id="KW-1185">Reference proteome</keyword>
<proteinExistence type="predicted"/>
<dbReference type="InterPro" id="IPR023214">
    <property type="entry name" value="HAD_sf"/>
</dbReference>
<dbReference type="InterPro" id="IPR036412">
    <property type="entry name" value="HAD-like_sf"/>
</dbReference>
<dbReference type="Proteomes" id="UP000188324">
    <property type="component" value="Chromosome"/>
</dbReference>
<dbReference type="Gene3D" id="3.40.50.1000">
    <property type="entry name" value="HAD superfamily/HAD-like"/>
    <property type="match status" value="1"/>
</dbReference>
<dbReference type="STRING" id="1610493.RPIT_13005"/>
<sequence length="199" mass="21852">MIRAVVFDLGQVLASPPNLYVDAADRLGVSAADYEANYWADRPAYDDGASDAEYWGPLLRTLGLTPTDDDIAEMARLDSELWIQVRPEAHALLRDTRAAGRTVAVLSNAPHAIAAAAEHSAWRADIDRLFISAPMGYSKPEPACFRQVQHELGLDADQIAFIDDRHPNVDGALAVGWHAHLWADDADTRAWLQELGVLQ</sequence>
<dbReference type="Pfam" id="PF00702">
    <property type="entry name" value="Hydrolase"/>
    <property type="match status" value="1"/>
</dbReference>
<dbReference type="KEGG" id="tfl:RPIT_13005"/>
<dbReference type="PRINTS" id="PR00413">
    <property type="entry name" value="HADHALOGNASE"/>
</dbReference>
<dbReference type="RefSeq" id="WP_077343820.1">
    <property type="nucleotide sequence ID" value="NZ_CP019605.1"/>
</dbReference>
<dbReference type="AlphaFoldDB" id="A0A1Q2CHM6"/>
<dbReference type="OrthoDB" id="9795007at2"/>
<dbReference type="SFLD" id="SFLDG01129">
    <property type="entry name" value="C1.5:_HAD__Beta-PGM__Phosphata"/>
    <property type="match status" value="1"/>
</dbReference>
<dbReference type="PANTHER" id="PTHR43611">
    <property type="entry name" value="ALPHA-D-GLUCOSE 1-PHOSPHATE PHOSPHATASE"/>
    <property type="match status" value="1"/>
</dbReference>
<organism evidence="1 2">
    <name type="scientific">Tessaracoccus flavus</name>
    <dbReference type="NCBI Taxonomy" id="1610493"/>
    <lineage>
        <taxon>Bacteria</taxon>
        <taxon>Bacillati</taxon>
        <taxon>Actinomycetota</taxon>
        <taxon>Actinomycetes</taxon>
        <taxon>Propionibacteriales</taxon>
        <taxon>Propionibacteriaceae</taxon>
        <taxon>Tessaracoccus</taxon>
    </lineage>
</organism>
<dbReference type="SFLD" id="SFLDS00003">
    <property type="entry name" value="Haloacid_Dehalogenase"/>
    <property type="match status" value="1"/>
</dbReference>
<dbReference type="PANTHER" id="PTHR43611:SF3">
    <property type="entry name" value="FLAVIN MONONUCLEOTIDE HYDROLASE 1, CHLOROPLATIC"/>
    <property type="match status" value="1"/>
</dbReference>
<dbReference type="InterPro" id="IPR006439">
    <property type="entry name" value="HAD-SF_hydro_IA"/>
</dbReference>
<accession>A0A1Q2CHM6</accession>
<dbReference type="EMBL" id="CP019605">
    <property type="protein sequence ID" value="AQP45611.1"/>
    <property type="molecule type" value="Genomic_DNA"/>
</dbReference>
<reference evidence="1 2" key="1">
    <citation type="journal article" date="2016" name="Int. J. Syst. Evol. Microbiol.">
        <title>Tessaracoccus flavus sp. nov., isolated from the drainage system of a lindane-producing factory.</title>
        <authorList>
            <person name="Kumari R."/>
            <person name="Singh P."/>
            <person name="Schumann P."/>
            <person name="Lal R."/>
        </authorList>
    </citation>
    <scope>NUCLEOTIDE SEQUENCE [LARGE SCALE GENOMIC DNA]</scope>
    <source>
        <strain evidence="1 2">RP1T</strain>
    </source>
</reference>
<evidence type="ECO:0000313" key="2">
    <source>
        <dbReference type="Proteomes" id="UP000188324"/>
    </source>
</evidence>
<evidence type="ECO:0000313" key="1">
    <source>
        <dbReference type="EMBL" id="AQP45611.1"/>
    </source>
</evidence>
<gene>
    <name evidence="1" type="ORF">RPIT_13005</name>
</gene>
<dbReference type="SUPFAM" id="SSF56784">
    <property type="entry name" value="HAD-like"/>
    <property type="match status" value="1"/>
</dbReference>